<evidence type="ECO:0000256" key="2">
    <source>
        <dbReference type="ARBA" id="ARBA00022630"/>
    </source>
</evidence>
<keyword evidence="2" id="KW-0285">Flavoprotein</keyword>
<reference evidence="6 7" key="1">
    <citation type="submission" date="2018-06" db="EMBL/GenBank/DDBJ databases">
        <title>Genomic Encyclopedia of Archaeal and Bacterial Type Strains, Phase II (KMG-II): from individual species to whole genera.</title>
        <authorList>
            <person name="Goeker M."/>
        </authorList>
    </citation>
    <scope>NUCLEOTIDE SEQUENCE [LARGE SCALE GENOMIC DNA]</scope>
    <source>
        <strain evidence="6 7">DSM 13087</strain>
    </source>
</reference>
<evidence type="ECO:0000256" key="3">
    <source>
        <dbReference type="ARBA" id="ARBA00022643"/>
    </source>
</evidence>
<dbReference type="EMBL" id="QKZQ01000005">
    <property type="protein sequence ID" value="PZX45949.1"/>
    <property type="molecule type" value="Genomic_DNA"/>
</dbReference>
<dbReference type="InterPro" id="IPR024624">
    <property type="entry name" value="Pyridox_Oxase_Alr4036_FMN-bd"/>
</dbReference>
<comment type="cofactor">
    <cofactor evidence="1">
        <name>FMN</name>
        <dbReference type="ChEBI" id="CHEBI:58210"/>
    </cofactor>
</comment>
<dbReference type="GO" id="GO:0010181">
    <property type="term" value="F:FMN binding"/>
    <property type="evidence" value="ECO:0007669"/>
    <property type="project" value="InterPro"/>
</dbReference>
<sequence>MNADPHPWAAELASLHAQVWTRLLRGVHDRHAAARHLTLATVTPAGMPQARTVVLRAADMAAGSLDIHTDLHSAKVAQVRATPFAALHVWDSAAHLQLRLEAEVAILTGAEVAHIWARVPAPSRLAYGSTPATGQPIAHSLAYRKTPDPASFAVLRLNIGAMDVVHLGPDHRRARFMRADGWAGEWLAP</sequence>
<proteinExistence type="predicted"/>
<evidence type="ECO:0000256" key="4">
    <source>
        <dbReference type="ARBA" id="ARBA00023002"/>
    </source>
</evidence>
<dbReference type="Proteomes" id="UP000249364">
    <property type="component" value="Unassembled WGS sequence"/>
</dbReference>
<name>A0A2W7QWE6_9RHOB</name>
<evidence type="ECO:0000259" key="5">
    <source>
        <dbReference type="Pfam" id="PF12766"/>
    </source>
</evidence>
<dbReference type="RefSeq" id="WP_071468160.1">
    <property type="nucleotide sequence ID" value="NZ_MEHT01000001.1"/>
</dbReference>
<accession>A0A2W7QWE6</accession>
<keyword evidence="3" id="KW-0288">FMN</keyword>
<evidence type="ECO:0000313" key="6">
    <source>
        <dbReference type="EMBL" id="PZX45949.1"/>
    </source>
</evidence>
<dbReference type="InterPro" id="IPR012349">
    <property type="entry name" value="Split_barrel_FMN-bd"/>
</dbReference>
<keyword evidence="4" id="KW-0560">Oxidoreductase</keyword>
<dbReference type="STRING" id="121821.GCA_001870675_00300"/>
<dbReference type="GO" id="GO:0004733">
    <property type="term" value="F:pyridoxamine phosphate oxidase activity"/>
    <property type="evidence" value="ECO:0007669"/>
    <property type="project" value="InterPro"/>
</dbReference>
<protein>
    <submittedName>
        <fullName evidence="6">Pyridoxine/pyridoxamine 5'-phosphate oxidase</fullName>
    </submittedName>
</protein>
<organism evidence="6 7">
    <name type="scientific">Roseinatronobacter thiooxidans</name>
    <dbReference type="NCBI Taxonomy" id="121821"/>
    <lineage>
        <taxon>Bacteria</taxon>
        <taxon>Pseudomonadati</taxon>
        <taxon>Pseudomonadota</taxon>
        <taxon>Alphaproteobacteria</taxon>
        <taxon>Rhodobacterales</taxon>
        <taxon>Paracoccaceae</taxon>
        <taxon>Roseinatronobacter</taxon>
    </lineage>
</organism>
<dbReference type="GO" id="GO:0008615">
    <property type="term" value="P:pyridoxine biosynthetic process"/>
    <property type="evidence" value="ECO:0007669"/>
    <property type="project" value="InterPro"/>
</dbReference>
<dbReference type="Pfam" id="PF12766">
    <property type="entry name" value="Pyridox_oxase_2"/>
    <property type="match status" value="1"/>
</dbReference>
<keyword evidence="7" id="KW-1185">Reference proteome</keyword>
<dbReference type="Gene3D" id="2.30.110.10">
    <property type="entry name" value="Electron Transport, Fmn-binding Protein, Chain A"/>
    <property type="match status" value="1"/>
</dbReference>
<evidence type="ECO:0000256" key="1">
    <source>
        <dbReference type="ARBA" id="ARBA00001917"/>
    </source>
</evidence>
<dbReference type="SUPFAM" id="SSF50475">
    <property type="entry name" value="FMN-binding split barrel"/>
    <property type="match status" value="1"/>
</dbReference>
<dbReference type="PANTHER" id="PTHR10851:SF3">
    <property type="entry name" value="PYRIDOXINE_PYRIDOXAMINE 5'-PHOSPHATE OXIDASE 2"/>
    <property type="match status" value="1"/>
</dbReference>
<comment type="caution">
    <text evidence="6">The sequence shown here is derived from an EMBL/GenBank/DDBJ whole genome shotgun (WGS) entry which is preliminary data.</text>
</comment>
<dbReference type="OrthoDB" id="5120525at2"/>
<gene>
    <name evidence="6" type="ORF">LY56_01512</name>
</gene>
<evidence type="ECO:0000313" key="7">
    <source>
        <dbReference type="Proteomes" id="UP000249364"/>
    </source>
</evidence>
<dbReference type="AlphaFoldDB" id="A0A2W7QWE6"/>
<dbReference type="InterPro" id="IPR000659">
    <property type="entry name" value="Pyridox_Oxase"/>
</dbReference>
<dbReference type="PANTHER" id="PTHR10851">
    <property type="entry name" value="PYRIDOXINE-5-PHOSPHATE OXIDASE"/>
    <property type="match status" value="1"/>
</dbReference>
<feature type="domain" description="Pyridoxamine 5'-phosphate oxidase Alr4036 family FMN-binding" evidence="5">
    <location>
        <begin position="19"/>
        <end position="107"/>
    </location>
</feature>